<evidence type="ECO:0000256" key="9">
    <source>
        <dbReference type="SAM" id="Phobius"/>
    </source>
</evidence>
<dbReference type="Proteomes" id="UP001232973">
    <property type="component" value="Unassembled WGS sequence"/>
</dbReference>
<comment type="subcellular location">
    <subcellularLocation>
        <location evidence="1">Cell membrane</location>
        <topology evidence="1">Multi-pass membrane protein</topology>
    </subcellularLocation>
</comment>
<comment type="similarity">
    <text evidence="8">Belongs to the binding-protein-dependent transport system permease family. LivHM subfamily.</text>
</comment>
<feature type="transmembrane region" description="Helical" evidence="9">
    <location>
        <begin position="257"/>
        <end position="276"/>
    </location>
</feature>
<protein>
    <submittedName>
        <fullName evidence="10">Branched-chain amino acid transport system permease protein</fullName>
    </submittedName>
</protein>
<dbReference type="EMBL" id="JAUSTP010000012">
    <property type="protein sequence ID" value="MDQ0189950.1"/>
    <property type="molecule type" value="Genomic_DNA"/>
</dbReference>
<sequence>MISVMAGLATAAILFIVTVGLSLIFGTMRVINLAHGTFYMLGAYLVTVTFGAVSSRALGFTVMLLVSAAIVAVVGLLIEVLVLRRLYGSDHLLQLLATWAILMILDQVAIMVWGPQNFTAALPRAFNGSVQMNGQQFPQYDLFLIGVALAIALALWLILQRTRFGRLVRAAVQDVELIRVLGVNVNRLYTQVFVVGTFLAALGGALMGPATSVGPGIDMNIIVEAFIVSVIGGLGNIWGAAIGAIIIGLFQSIGNLYVPELASLAPYIVMILILVIRPHGLLGKVEG</sequence>
<dbReference type="PANTHER" id="PTHR11795:SF442">
    <property type="entry name" value="ABC TRANSPORTER ATP-BINDING PROTEIN"/>
    <property type="match status" value="1"/>
</dbReference>
<keyword evidence="3" id="KW-1003">Cell membrane</keyword>
<evidence type="ECO:0000256" key="8">
    <source>
        <dbReference type="ARBA" id="ARBA00037998"/>
    </source>
</evidence>
<evidence type="ECO:0000313" key="10">
    <source>
        <dbReference type="EMBL" id="MDQ0189950.1"/>
    </source>
</evidence>
<proteinExistence type="inferred from homology"/>
<evidence type="ECO:0000256" key="6">
    <source>
        <dbReference type="ARBA" id="ARBA00022989"/>
    </source>
</evidence>
<evidence type="ECO:0000256" key="1">
    <source>
        <dbReference type="ARBA" id="ARBA00004651"/>
    </source>
</evidence>
<feature type="transmembrane region" description="Helical" evidence="9">
    <location>
        <begin position="6"/>
        <end position="25"/>
    </location>
</feature>
<feature type="transmembrane region" description="Helical" evidence="9">
    <location>
        <begin position="226"/>
        <end position="250"/>
    </location>
</feature>
<evidence type="ECO:0000256" key="7">
    <source>
        <dbReference type="ARBA" id="ARBA00023136"/>
    </source>
</evidence>
<gene>
    <name evidence="10" type="ORF">J2S03_001813</name>
</gene>
<dbReference type="PANTHER" id="PTHR11795">
    <property type="entry name" value="BRANCHED-CHAIN AMINO ACID TRANSPORT SYSTEM PERMEASE PROTEIN LIVH"/>
    <property type="match status" value="1"/>
</dbReference>
<keyword evidence="6 9" id="KW-1133">Transmembrane helix</keyword>
<feature type="transmembrane region" description="Helical" evidence="9">
    <location>
        <begin position="142"/>
        <end position="159"/>
    </location>
</feature>
<dbReference type="CDD" id="cd06582">
    <property type="entry name" value="TM_PBP1_LivH_like"/>
    <property type="match status" value="1"/>
</dbReference>
<accession>A0ABT9XIJ7</accession>
<dbReference type="RefSeq" id="WP_274456939.1">
    <property type="nucleotide sequence ID" value="NZ_CP067097.1"/>
</dbReference>
<feature type="transmembrane region" description="Helical" evidence="9">
    <location>
        <begin position="95"/>
        <end position="114"/>
    </location>
</feature>
<keyword evidence="11" id="KW-1185">Reference proteome</keyword>
<comment type="caution">
    <text evidence="10">The sequence shown here is derived from an EMBL/GenBank/DDBJ whole genome shotgun (WGS) entry which is preliminary data.</text>
</comment>
<keyword evidence="4 9" id="KW-0812">Transmembrane</keyword>
<keyword evidence="5" id="KW-0029">Amino-acid transport</keyword>
<feature type="transmembrane region" description="Helical" evidence="9">
    <location>
        <begin position="60"/>
        <end position="83"/>
    </location>
</feature>
<feature type="transmembrane region" description="Helical" evidence="9">
    <location>
        <begin position="188"/>
        <end position="206"/>
    </location>
</feature>
<organism evidence="10 11">
    <name type="scientific">Alicyclobacillus cycloheptanicus</name>
    <dbReference type="NCBI Taxonomy" id="1457"/>
    <lineage>
        <taxon>Bacteria</taxon>
        <taxon>Bacillati</taxon>
        <taxon>Bacillota</taxon>
        <taxon>Bacilli</taxon>
        <taxon>Bacillales</taxon>
        <taxon>Alicyclobacillaceae</taxon>
        <taxon>Alicyclobacillus</taxon>
    </lineage>
</organism>
<evidence type="ECO:0000256" key="5">
    <source>
        <dbReference type="ARBA" id="ARBA00022970"/>
    </source>
</evidence>
<reference evidence="10 11" key="1">
    <citation type="submission" date="2023-07" db="EMBL/GenBank/DDBJ databases">
        <title>Genomic Encyclopedia of Type Strains, Phase IV (KMG-IV): sequencing the most valuable type-strain genomes for metagenomic binning, comparative biology and taxonomic classification.</title>
        <authorList>
            <person name="Goeker M."/>
        </authorList>
    </citation>
    <scope>NUCLEOTIDE SEQUENCE [LARGE SCALE GENOMIC DNA]</scope>
    <source>
        <strain evidence="10 11">DSM 4006</strain>
    </source>
</reference>
<evidence type="ECO:0000256" key="4">
    <source>
        <dbReference type="ARBA" id="ARBA00022692"/>
    </source>
</evidence>
<dbReference type="InterPro" id="IPR052157">
    <property type="entry name" value="BCAA_transport_permease"/>
</dbReference>
<evidence type="ECO:0000256" key="2">
    <source>
        <dbReference type="ARBA" id="ARBA00022448"/>
    </source>
</evidence>
<evidence type="ECO:0000313" key="11">
    <source>
        <dbReference type="Proteomes" id="UP001232973"/>
    </source>
</evidence>
<keyword evidence="7 9" id="KW-0472">Membrane</keyword>
<keyword evidence="2" id="KW-0813">Transport</keyword>
<dbReference type="Pfam" id="PF02653">
    <property type="entry name" value="BPD_transp_2"/>
    <property type="match status" value="1"/>
</dbReference>
<evidence type="ECO:0000256" key="3">
    <source>
        <dbReference type="ARBA" id="ARBA00022475"/>
    </source>
</evidence>
<dbReference type="InterPro" id="IPR001851">
    <property type="entry name" value="ABC_transp_permease"/>
</dbReference>
<feature type="transmembrane region" description="Helical" evidence="9">
    <location>
        <begin position="37"/>
        <end position="54"/>
    </location>
</feature>
<name>A0ABT9XIJ7_9BACL</name>